<protein>
    <submittedName>
        <fullName evidence="1">Integrase</fullName>
    </submittedName>
</protein>
<evidence type="ECO:0000313" key="1">
    <source>
        <dbReference type="EMBL" id="MBB6262622.1"/>
    </source>
</evidence>
<gene>
    <name evidence="1" type="ORF">FHS77_003204</name>
</gene>
<organism evidence="1 2">
    <name type="scientific">Paenochrobactrum gallinarii</name>
    <dbReference type="NCBI Taxonomy" id="643673"/>
    <lineage>
        <taxon>Bacteria</taxon>
        <taxon>Pseudomonadati</taxon>
        <taxon>Pseudomonadota</taxon>
        <taxon>Alphaproteobacteria</taxon>
        <taxon>Hyphomicrobiales</taxon>
        <taxon>Brucellaceae</taxon>
        <taxon>Paenochrobactrum</taxon>
    </lineage>
</organism>
<comment type="caution">
    <text evidence="1">The sequence shown here is derived from an EMBL/GenBank/DDBJ whole genome shotgun (WGS) entry which is preliminary data.</text>
</comment>
<reference evidence="1 2" key="1">
    <citation type="submission" date="2020-08" db="EMBL/GenBank/DDBJ databases">
        <title>Genomic Encyclopedia of Type Strains, Phase IV (KMG-IV): sequencing the most valuable type-strain genomes for metagenomic binning, comparative biology and taxonomic classification.</title>
        <authorList>
            <person name="Goeker M."/>
        </authorList>
    </citation>
    <scope>NUCLEOTIDE SEQUENCE [LARGE SCALE GENOMIC DNA]</scope>
    <source>
        <strain evidence="1 2">DSM 22336</strain>
    </source>
</reference>
<accession>A0A841M1J8</accession>
<keyword evidence="2" id="KW-1185">Reference proteome</keyword>
<evidence type="ECO:0000313" key="2">
    <source>
        <dbReference type="Proteomes" id="UP000555393"/>
    </source>
</evidence>
<dbReference type="AlphaFoldDB" id="A0A841M1J8"/>
<proteinExistence type="predicted"/>
<sequence>MEARPHGFRSSLRDWIAEATETPHDIAETVLGHVVGGSVERAYRRTDFIEQRRNLMVRWSQHVTGQNGQVVKMVKGAGL</sequence>
<dbReference type="EMBL" id="JACIIU010000051">
    <property type="protein sequence ID" value="MBB6262622.1"/>
    <property type="molecule type" value="Genomic_DNA"/>
</dbReference>
<dbReference type="Proteomes" id="UP000555393">
    <property type="component" value="Unassembled WGS sequence"/>
</dbReference>
<name>A0A841M1J8_9HYPH</name>